<reference evidence="4" key="1">
    <citation type="journal article" date="2019" name="Int. J. Syst. Evol. Microbiol.">
        <title>The Global Catalogue of Microorganisms (GCM) 10K type strain sequencing project: providing services to taxonomists for standard genome sequencing and annotation.</title>
        <authorList>
            <consortium name="The Broad Institute Genomics Platform"/>
            <consortium name="The Broad Institute Genome Sequencing Center for Infectious Disease"/>
            <person name="Wu L."/>
            <person name="Ma J."/>
        </authorList>
    </citation>
    <scope>NUCLEOTIDE SEQUENCE [LARGE SCALE GENOMIC DNA]</scope>
    <source>
        <strain evidence="4">CCM 7044</strain>
    </source>
</reference>
<keyword evidence="2" id="KW-0560">Oxidoreductase</keyword>
<dbReference type="Proteomes" id="UP001597479">
    <property type="component" value="Unassembled WGS sequence"/>
</dbReference>
<dbReference type="PANTHER" id="PTHR46696">
    <property type="entry name" value="P450, PUTATIVE (EUROFUNG)-RELATED"/>
    <property type="match status" value="1"/>
</dbReference>
<keyword evidence="2" id="KW-0408">Iron</keyword>
<dbReference type="Pfam" id="PF00067">
    <property type="entry name" value="p450"/>
    <property type="match status" value="1"/>
</dbReference>
<dbReference type="PANTHER" id="PTHR46696:SF1">
    <property type="entry name" value="CYTOCHROME P450 YJIB-RELATED"/>
    <property type="match status" value="1"/>
</dbReference>
<evidence type="ECO:0000313" key="3">
    <source>
        <dbReference type="EMBL" id="MFD2794976.1"/>
    </source>
</evidence>
<accession>A0ABW5VVC0</accession>
<dbReference type="PRINTS" id="PR00385">
    <property type="entry name" value="P450"/>
</dbReference>
<dbReference type="InterPro" id="IPR001128">
    <property type="entry name" value="Cyt_P450"/>
</dbReference>
<gene>
    <name evidence="3" type="ORF">ACFS27_15560</name>
</gene>
<organism evidence="3 4">
    <name type="scientific">Promicromonospora vindobonensis</name>
    <dbReference type="NCBI Taxonomy" id="195748"/>
    <lineage>
        <taxon>Bacteria</taxon>
        <taxon>Bacillati</taxon>
        <taxon>Actinomycetota</taxon>
        <taxon>Actinomycetes</taxon>
        <taxon>Micrococcales</taxon>
        <taxon>Promicromonosporaceae</taxon>
        <taxon>Promicromonospora</taxon>
    </lineage>
</organism>
<dbReference type="SUPFAM" id="SSF48264">
    <property type="entry name" value="Cytochrome P450"/>
    <property type="match status" value="1"/>
</dbReference>
<keyword evidence="4" id="KW-1185">Reference proteome</keyword>
<evidence type="ECO:0000256" key="2">
    <source>
        <dbReference type="RuleBase" id="RU000461"/>
    </source>
</evidence>
<protein>
    <submittedName>
        <fullName evidence="3">Cytochrome P450</fullName>
    </submittedName>
</protein>
<dbReference type="EMBL" id="JBHUOG010000002">
    <property type="protein sequence ID" value="MFD2794976.1"/>
    <property type="molecule type" value="Genomic_DNA"/>
</dbReference>
<name>A0ABW5VVC0_9MICO</name>
<evidence type="ECO:0000256" key="1">
    <source>
        <dbReference type="ARBA" id="ARBA00010617"/>
    </source>
</evidence>
<sequence length="397" mass="42198">METLVLDAAGRAPLEEVGRLRERGPVTRVALPGGVEAWAVTDLALLRPMLVDPRISKDSRQHWTALLDGEITPKWPLYTWVTGKSMFNAYGSEHRSMRKVVARGFTARRTRAMEPRVTAATTAALDRLAVAGDGGAVVDLREVFASSIPVEVICDLLGVPEGQRDDMRGFADVLINTGVPPEVAMAARTGLVELLAALVQAKHEQPAEDLISTVAAELTVEEAVSTANLMLVAGHETTVNLLASAIRLLLTHPHALAAVRAGEVTWSAVVDETLRVAPPVIYIPLRFAVEDLELGGVPISKGDPLIAVFGAPGRDGSLHHEPATFDPARGDRTHLAFGAGAHHCVGEPLARMEAEIALAALFERFPDLRLVEPDGDHGQVPGFVANGPAVLPAVLGA</sequence>
<dbReference type="PROSITE" id="PS00086">
    <property type="entry name" value="CYTOCHROME_P450"/>
    <property type="match status" value="1"/>
</dbReference>
<dbReference type="Gene3D" id="1.10.630.10">
    <property type="entry name" value="Cytochrome P450"/>
    <property type="match status" value="1"/>
</dbReference>
<comment type="caution">
    <text evidence="3">The sequence shown here is derived from an EMBL/GenBank/DDBJ whole genome shotgun (WGS) entry which is preliminary data.</text>
</comment>
<keyword evidence="2" id="KW-0479">Metal-binding</keyword>
<dbReference type="InterPro" id="IPR036396">
    <property type="entry name" value="Cyt_P450_sf"/>
</dbReference>
<keyword evidence="2" id="KW-0349">Heme</keyword>
<dbReference type="PRINTS" id="PR00359">
    <property type="entry name" value="BP450"/>
</dbReference>
<dbReference type="InterPro" id="IPR002397">
    <property type="entry name" value="Cyt_P450_B"/>
</dbReference>
<dbReference type="InterPro" id="IPR017972">
    <property type="entry name" value="Cyt_P450_CS"/>
</dbReference>
<evidence type="ECO:0000313" key="4">
    <source>
        <dbReference type="Proteomes" id="UP001597479"/>
    </source>
</evidence>
<dbReference type="RefSeq" id="WP_377184574.1">
    <property type="nucleotide sequence ID" value="NZ_JBHUOG010000002.1"/>
</dbReference>
<keyword evidence="2" id="KW-0503">Monooxygenase</keyword>
<comment type="similarity">
    <text evidence="1 2">Belongs to the cytochrome P450 family.</text>
</comment>
<proteinExistence type="inferred from homology"/>
<dbReference type="CDD" id="cd11029">
    <property type="entry name" value="CYP107-like"/>
    <property type="match status" value="1"/>
</dbReference>